<dbReference type="InterPro" id="IPR010263">
    <property type="entry name" value="T6SS_TssK"/>
</dbReference>
<reference evidence="1 2" key="1">
    <citation type="submission" date="2018-06" db="EMBL/GenBank/DDBJ databases">
        <authorList>
            <consortium name="Pathogen Informatics"/>
            <person name="Doyle S."/>
        </authorList>
    </citation>
    <scope>NUCLEOTIDE SEQUENCE [LARGE SCALE GENOMIC DNA]</scope>
    <source>
        <strain evidence="1 2">NCTC10801</strain>
    </source>
</reference>
<dbReference type="NCBIfam" id="TIGR03353">
    <property type="entry name" value="VI_chp_4"/>
    <property type="match status" value="1"/>
</dbReference>
<dbReference type="Pfam" id="PF05936">
    <property type="entry name" value="T6SS_VasE"/>
    <property type="match status" value="1"/>
</dbReference>
<dbReference type="OrthoDB" id="9775333at2"/>
<sequence length="447" mass="51016">MATRNRVIWGEGTFVRPQHFQQQQRHLDYLLANQILSSGAYNYGLQSLEIDQELLNLGRISVISAKGFLSDGTYFDIPSQDAYPNIVEIKQTDNIQGQCIYLALPTLTNTINEIQSENQKNNHVVRYKEVIEDIRDLHTPNGDSATLFLAQLAPRIMLHTEDKSAYTYIPIAKVKERLETGRIILDEKFIPTCMTISASNVLKDFVSEMENTLEQRTDTLASRIGSPGQRGVAEVSEFLMLQLLNRKLPFYRHLKIHPYLHPERFYQELIQLLGELMVFTDASRLVGMFVPYDHLNLTETFRHLCSEIRVALSTVLTPKAVSIQLSLEHHGIRSAVINDQNLLDNATFILAVSARIPAETLIRQFTHQTKVASLQRIEQLVSVQLPGVTLLPLGTAPRQLPYHAGYIYFQLDTLSEEWAKIQHDHNIAFHISGHFPELDMHLWAVRN</sequence>
<protein>
    <submittedName>
        <fullName evidence="1">Uncharacterized protein conserved in bacteria</fullName>
    </submittedName>
</protein>
<proteinExistence type="predicted"/>
<keyword evidence="2" id="KW-1185">Reference proteome</keyword>
<gene>
    <name evidence="1" type="ORF">NCTC10801_02405</name>
</gene>
<dbReference type="Proteomes" id="UP000254649">
    <property type="component" value="Unassembled WGS sequence"/>
</dbReference>
<dbReference type="PANTHER" id="PTHR35566">
    <property type="entry name" value="BLR3599 PROTEIN"/>
    <property type="match status" value="1"/>
</dbReference>
<dbReference type="EMBL" id="UFRQ01000003">
    <property type="protein sequence ID" value="SUT95171.1"/>
    <property type="molecule type" value="Genomic_DNA"/>
</dbReference>
<accession>A0A380U3X4</accession>
<dbReference type="PANTHER" id="PTHR35566:SF1">
    <property type="entry name" value="TYPE VI SECRETION SYSTEM BASEPLATE COMPONENT TSSK1"/>
    <property type="match status" value="1"/>
</dbReference>
<evidence type="ECO:0000313" key="1">
    <source>
        <dbReference type="EMBL" id="SUT95171.1"/>
    </source>
</evidence>
<evidence type="ECO:0000313" key="2">
    <source>
        <dbReference type="Proteomes" id="UP000254649"/>
    </source>
</evidence>
<organism evidence="1 2">
    <name type="scientific">[Actinobacillus] rossii</name>
    <dbReference type="NCBI Taxonomy" id="123820"/>
    <lineage>
        <taxon>Bacteria</taxon>
        <taxon>Pseudomonadati</taxon>
        <taxon>Pseudomonadota</taxon>
        <taxon>Gammaproteobacteria</taxon>
        <taxon>Pasteurellales</taxon>
        <taxon>Pasteurellaceae</taxon>
    </lineage>
</organism>
<name>A0A380U3X4_9PAST</name>
<dbReference type="AlphaFoldDB" id="A0A380U3X4"/>